<keyword evidence="2" id="KW-1185">Reference proteome</keyword>
<dbReference type="Proteomes" id="UP000578030">
    <property type="component" value="Unassembled WGS sequence"/>
</dbReference>
<evidence type="ECO:0000313" key="1">
    <source>
        <dbReference type="EMBL" id="MBB2201909.1"/>
    </source>
</evidence>
<dbReference type="RefSeq" id="WP_182958425.1">
    <property type="nucleotide sequence ID" value="NZ_JABEQM010000007.1"/>
</dbReference>
<evidence type="ECO:0008006" key="3">
    <source>
        <dbReference type="Google" id="ProtNLM"/>
    </source>
</evidence>
<dbReference type="AlphaFoldDB" id="A0A7W4PMR0"/>
<evidence type="ECO:0000313" key="2">
    <source>
        <dbReference type="Proteomes" id="UP000578030"/>
    </source>
</evidence>
<reference evidence="1 2" key="1">
    <citation type="submission" date="2020-04" db="EMBL/GenBank/DDBJ databases">
        <title>Description of novel Gluconacetobacter.</title>
        <authorList>
            <person name="Sombolestani A."/>
        </authorList>
    </citation>
    <scope>NUCLEOTIDE SEQUENCE [LARGE SCALE GENOMIC DNA]</scope>
    <source>
        <strain evidence="1 2">LMG 27802</strain>
    </source>
</reference>
<comment type="caution">
    <text evidence="1">The sequence shown here is derived from an EMBL/GenBank/DDBJ whole genome shotgun (WGS) entry which is preliminary data.</text>
</comment>
<accession>A0A7W4PMR0</accession>
<organism evidence="1 2">
    <name type="scientific">Gluconacetobacter tumulisoli</name>
    <dbReference type="NCBI Taxonomy" id="1286189"/>
    <lineage>
        <taxon>Bacteria</taxon>
        <taxon>Pseudomonadati</taxon>
        <taxon>Pseudomonadota</taxon>
        <taxon>Alphaproteobacteria</taxon>
        <taxon>Acetobacterales</taxon>
        <taxon>Acetobacteraceae</taxon>
        <taxon>Gluconacetobacter</taxon>
    </lineage>
</organism>
<gene>
    <name evidence="1" type="ORF">HLH28_10025</name>
</gene>
<name>A0A7W4PMR0_9PROT</name>
<dbReference type="EMBL" id="JABEQM010000007">
    <property type="protein sequence ID" value="MBB2201909.1"/>
    <property type="molecule type" value="Genomic_DNA"/>
</dbReference>
<protein>
    <recommendedName>
        <fullName evidence="3">GNAT family N-acetyltransferase</fullName>
    </recommendedName>
</protein>
<proteinExistence type="predicted"/>
<sequence>MNEHASRIVVDLLRPDESALVYPLVRSVFPAMDRRCWMRTARRATRSGPRLRQGILVARHGAGGFPCGLISFHCDPDMRFGRVLTAEHFIALTFGDGGSVLDAFLPALDAIARQAGCGAVRTVMPGTAPALLAGLAAQGHRPAGAVTIRPVAVPGRGTP</sequence>